<dbReference type="AlphaFoldDB" id="A0ABD1V8T6"/>
<dbReference type="Proteomes" id="UP001604336">
    <property type="component" value="Unassembled WGS sequence"/>
</dbReference>
<name>A0ABD1V8T6_9LAMI</name>
<organism evidence="1 2">
    <name type="scientific">Abeliophyllum distichum</name>
    <dbReference type="NCBI Taxonomy" id="126358"/>
    <lineage>
        <taxon>Eukaryota</taxon>
        <taxon>Viridiplantae</taxon>
        <taxon>Streptophyta</taxon>
        <taxon>Embryophyta</taxon>
        <taxon>Tracheophyta</taxon>
        <taxon>Spermatophyta</taxon>
        <taxon>Magnoliopsida</taxon>
        <taxon>eudicotyledons</taxon>
        <taxon>Gunneridae</taxon>
        <taxon>Pentapetalae</taxon>
        <taxon>asterids</taxon>
        <taxon>lamiids</taxon>
        <taxon>Lamiales</taxon>
        <taxon>Oleaceae</taxon>
        <taxon>Forsythieae</taxon>
        <taxon>Abeliophyllum</taxon>
    </lineage>
</organism>
<comment type="caution">
    <text evidence="1">The sequence shown here is derived from an EMBL/GenBank/DDBJ whole genome shotgun (WGS) entry which is preliminary data.</text>
</comment>
<evidence type="ECO:0000313" key="1">
    <source>
        <dbReference type="EMBL" id="KAL2533760.1"/>
    </source>
</evidence>
<gene>
    <name evidence="1" type="ORF">Adt_07111</name>
</gene>
<dbReference type="EMBL" id="JBFOLK010000002">
    <property type="protein sequence ID" value="KAL2533760.1"/>
    <property type="molecule type" value="Genomic_DNA"/>
</dbReference>
<keyword evidence="2" id="KW-1185">Reference proteome</keyword>
<proteinExistence type="predicted"/>
<reference evidence="2" key="1">
    <citation type="submission" date="2024-07" db="EMBL/GenBank/DDBJ databases">
        <title>Two chromosome-level genome assemblies of Korean endemic species Abeliophyllum distichum and Forsythia ovata (Oleaceae).</title>
        <authorList>
            <person name="Jang H."/>
        </authorList>
    </citation>
    <scope>NUCLEOTIDE SEQUENCE [LARGE SCALE GENOMIC DNA]</scope>
</reference>
<sequence>MWRAVKVTSSSTLPNSSHHSHNLYTTTATYKRIGILYTMLGGFYSDLPYCLPPEMIILPPHPLLVSGQKVPRWLHPPFANPFLFSRPYANPNSRSPNPPKVQKLNFSLMKNTNPNPNMALFYPASVIKEYDPARPNDYEDYCTTVEAS</sequence>
<protein>
    <submittedName>
        <fullName evidence="1">Uncharacterized protein</fullName>
    </submittedName>
</protein>
<evidence type="ECO:0000313" key="2">
    <source>
        <dbReference type="Proteomes" id="UP001604336"/>
    </source>
</evidence>
<accession>A0ABD1V8T6</accession>